<feature type="region of interest" description="Disordered" evidence="2">
    <location>
        <begin position="217"/>
        <end position="240"/>
    </location>
</feature>
<dbReference type="PANTHER" id="PTHR44329">
    <property type="entry name" value="SERINE/THREONINE-PROTEIN KINASE TNNI3K-RELATED"/>
    <property type="match status" value="1"/>
</dbReference>
<dbReference type="InterPro" id="IPR000719">
    <property type="entry name" value="Prot_kinase_dom"/>
</dbReference>
<dbReference type="OrthoDB" id="536306at2759"/>
<dbReference type="InterPro" id="IPR051681">
    <property type="entry name" value="Ser/Thr_Kinases-Pseudokinases"/>
</dbReference>
<reference evidence="4" key="1">
    <citation type="journal article" date="2020" name="bioRxiv">
        <title>Comparative genomics of Chlamydomonas.</title>
        <authorList>
            <person name="Craig R.J."/>
            <person name="Hasan A.R."/>
            <person name="Ness R.W."/>
            <person name="Keightley P.D."/>
        </authorList>
    </citation>
    <scope>NUCLEOTIDE SEQUENCE</scope>
    <source>
        <strain evidence="4">CCAP 11/173</strain>
    </source>
</reference>
<evidence type="ECO:0000256" key="2">
    <source>
        <dbReference type="SAM" id="MobiDB-lite"/>
    </source>
</evidence>
<dbReference type="PANTHER" id="PTHR44329:SF214">
    <property type="entry name" value="PROTEIN KINASE DOMAIN-CONTAINING PROTEIN"/>
    <property type="match status" value="1"/>
</dbReference>
<evidence type="ECO:0000313" key="5">
    <source>
        <dbReference type="Proteomes" id="UP000613740"/>
    </source>
</evidence>
<evidence type="ECO:0000259" key="3">
    <source>
        <dbReference type="PROSITE" id="PS50011"/>
    </source>
</evidence>
<dbReference type="SMART" id="SM00220">
    <property type="entry name" value="S_TKc"/>
    <property type="match status" value="1"/>
</dbReference>
<accession>A0A835TAK9</accession>
<dbReference type="PROSITE" id="PS00107">
    <property type="entry name" value="PROTEIN_KINASE_ATP"/>
    <property type="match status" value="1"/>
</dbReference>
<sequence length="640" mass="67289">MLREYGLLGDSEAASAGISGGAAAGSGSSSSSEPVLLPVLRAADVQLTSQELGSGAFGRVMLGRFHGRDVAVKLLPLVGPAHSRAALRREVVALASLSQRCSSMARLVGMTVKDGRLALVMCRYQCSLAQSLAKQPGGRMASDEATLLARDLLRGLAQLHCHGVVMADLKPDNVLLDESGAPLLCDFGLSRAVRSTLGQHAALSQVAGTGNYMSPEQFRVGTDSSSSGAAGAGGSSSSGTRAGAGLDGLICPKSDMWAFGCIMLHVLTGRPPWAGLHIGQIAVQVGVSRRAPDVPWDVPLHLRSLLLSCLQSDPGRRPSASEALASLEQELRRCIRAAPPLPVPAGASAPTTAAAPPRPTHVIVDIHLYEWEAFRPSLASITSIVAPVNAAATRDLGGGMLELSVPLLPVHDAAFSRGALANIPRSVMQLNTLRINRWGERTGCALDAPSAARLDLTSYVTQGSNQAVGVVVLTAYNSIQLATEALSKLAPNARARRFQEGNYEMVVDGRRRHIPCLLESGLIQPGAVLQMRERGEANMQVLVHVDEGHPAMTLLPVRVAPCWLVRELKTAVVEKRPDLADTIMEQYKFVRGQTDCDDNCQLSNYLISAVGGDFQVMHLVKRRPAAGPAVGAAAAAAGAP</sequence>
<dbReference type="GO" id="GO:0005524">
    <property type="term" value="F:ATP binding"/>
    <property type="evidence" value="ECO:0007669"/>
    <property type="project" value="UniProtKB-UniRule"/>
</dbReference>
<dbReference type="InterPro" id="IPR011009">
    <property type="entry name" value="Kinase-like_dom_sf"/>
</dbReference>
<organism evidence="4 5">
    <name type="scientific">Chlamydomonas schloesseri</name>
    <dbReference type="NCBI Taxonomy" id="2026947"/>
    <lineage>
        <taxon>Eukaryota</taxon>
        <taxon>Viridiplantae</taxon>
        <taxon>Chlorophyta</taxon>
        <taxon>core chlorophytes</taxon>
        <taxon>Chlorophyceae</taxon>
        <taxon>CS clade</taxon>
        <taxon>Chlamydomonadales</taxon>
        <taxon>Chlamydomonadaceae</taxon>
        <taxon>Chlamydomonas</taxon>
    </lineage>
</organism>
<dbReference type="Pfam" id="PF00069">
    <property type="entry name" value="Pkinase"/>
    <property type="match status" value="2"/>
</dbReference>
<keyword evidence="1" id="KW-0067">ATP-binding</keyword>
<protein>
    <recommendedName>
        <fullName evidence="3">Protein kinase domain-containing protein</fullName>
    </recommendedName>
</protein>
<dbReference type="EMBL" id="JAEHOD010000034">
    <property type="protein sequence ID" value="KAG2441967.1"/>
    <property type="molecule type" value="Genomic_DNA"/>
</dbReference>
<name>A0A835TAK9_9CHLO</name>
<feature type="domain" description="Protein kinase" evidence="3">
    <location>
        <begin position="46"/>
        <end position="331"/>
    </location>
</feature>
<feature type="binding site" evidence="1">
    <location>
        <position position="73"/>
    </location>
    <ligand>
        <name>ATP</name>
        <dbReference type="ChEBI" id="CHEBI:30616"/>
    </ligand>
</feature>
<dbReference type="AlphaFoldDB" id="A0A835TAK9"/>
<proteinExistence type="predicted"/>
<dbReference type="GO" id="GO:0004674">
    <property type="term" value="F:protein serine/threonine kinase activity"/>
    <property type="evidence" value="ECO:0007669"/>
    <property type="project" value="TreeGrafter"/>
</dbReference>
<dbReference type="CDD" id="cd14014">
    <property type="entry name" value="STKc_PknB_like"/>
    <property type="match status" value="1"/>
</dbReference>
<gene>
    <name evidence="4" type="ORF">HYH02_009761</name>
</gene>
<dbReference type="InterPro" id="IPR017441">
    <property type="entry name" value="Protein_kinase_ATP_BS"/>
</dbReference>
<dbReference type="Gene3D" id="3.30.200.20">
    <property type="entry name" value="Phosphorylase Kinase, domain 1"/>
    <property type="match status" value="1"/>
</dbReference>
<keyword evidence="1" id="KW-0547">Nucleotide-binding</keyword>
<dbReference type="Proteomes" id="UP000613740">
    <property type="component" value="Unassembled WGS sequence"/>
</dbReference>
<evidence type="ECO:0000256" key="1">
    <source>
        <dbReference type="PROSITE-ProRule" id="PRU10141"/>
    </source>
</evidence>
<dbReference type="SUPFAM" id="SSF56112">
    <property type="entry name" value="Protein kinase-like (PK-like)"/>
    <property type="match status" value="1"/>
</dbReference>
<dbReference type="Gene3D" id="1.10.510.10">
    <property type="entry name" value="Transferase(Phosphotransferase) domain 1"/>
    <property type="match status" value="1"/>
</dbReference>
<dbReference type="PROSITE" id="PS50011">
    <property type="entry name" value="PROTEIN_KINASE_DOM"/>
    <property type="match status" value="1"/>
</dbReference>
<keyword evidence="5" id="KW-1185">Reference proteome</keyword>
<evidence type="ECO:0000313" key="4">
    <source>
        <dbReference type="EMBL" id="KAG2441967.1"/>
    </source>
</evidence>
<comment type="caution">
    <text evidence="4">The sequence shown here is derived from an EMBL/GenBank/DDBJ whole genome shotgun (WGS) entry which is preliminary data.</text>
</comment>